<dbReference type="Pfam" id="PF04480">
    <property type="entry name" value="DUF559"/>
    <property type="match status" value="1"/>
</dbReference>
<name>A0AAW3ZLB8_9GAMM</name>
<keyword evidence="3" id="KW-1185">Reference proteome</keyword>
<evidence type="ECO:0000313" key="2">
    <source>
        <dbReference type="EMBL" id="MBD8526905.1"/>
    </source>
</evidence>
<dbReference type="SUPFAM" id="SSF52980">
    <property type="entry name" value="Restriction endonuclease-like"/>
    <property type="match status" value="1"/>
</dbReference>
<dbReference type="InterPro" id="IPR007569">
    <property type="entry name" value="DUF559"/>
</dbReference>
<evidence type="ECO:0000259" key="1">
    <source>
        <dbReference type="Pfam" id="PF04480"/>
    </source>
</evidence>
<dbReference type="Proteomes" id="UP000613768">
    <property type="component" value="Unassembled WGS sequence"/>
</dbReference>
<dbReference type="EMBL" id="JACYTR010000034">
    <property type="protein sequence ID" value="MBD8526905.1"/>
    <property type="molecule type" value="Genomic_DNA"/>
</dbReference>
<comment type="caution">
    <text evidence="2">The sequence shown here is derived from an EMBL/GenBank/DDBJ whole genome shotgun (WGS) entry which is preliminary data.</text>
</comment>
<dbReference type="PANTHER" id="PTHR38590">
    <property type="entry name" value="BLL0828 PROTEIN"/>
    <property type="match status" value="1"/>
</dbReference>
<dbReference type="AlphaFoldDB" id="A0AAW3ZLB8"/>
<organism evidence="2 3">
    <name type="scientific">Pseudomarimonas arenosa</name>
    <dbReference type="NCBI Taxonomy" id="2774145"/>
    <lineage>
        <taxon>Bacteria</taxon>
        <taxon>Pseudomonadati</taxon>
        <taxon>Pseudomonadota</taxon>
        <taxon>Gammaproteobacteria</taxon>
        <taxon>Lysobacterales</taxon>
        <taxon>Lysobacteraceae</taxon>
        <taxon>Pseudomarimonas</taxon>
    </lineage>
</organism>
<evidence type="ECO:0000313" key="3">
    <source>
        <dbReference type="Proteomes" id="UP000613768"/>
    </source>
</evidence>
<dbReference type="PANTHER" id="PTHR38590:SF1">
    <property type="entry name" value="BLL0828 PROTEIN"/>
    <property type="match status" value="1"/>
</dbReference>
<gene>
    <name evidence="2" type="ORF">IFO71_14285</name>
</gene>
<dbReference type="InterPro" id="IPR011335">
    <property type="entry name" value="Restrct_endonuc-II-like"/>
</dbReference>
<dbReference type="RefSeq" id="WP_192030327.1">
    <property type="nucleotide sequence ID" value="NZ_JACYTR010000034.1"/>
</dbReference>
<accession>A0AAW3ZLB8</accession>
<dbReference type="InterPro" id="IPR047216">
    <property type="entry name" value="Endonuclease_DUF559_bact"/>
</dbReference>
<sequence length="113" mass="13495">MNQQLHLARHLRHSMTQAESLLWRHLRAQRFAGEKFRRQQPIGAYIVDFVHFGARLIIEADGSQHQDCAHDQTRDRWLRTQGYLLLRFWNHDILLHTNQVLDEIHRAVIGRGR</sequence>
<dbReference type="CDD" id="cd01038">
    <property type="entry name" value="Endonuclease_DUF559"/>
    <property type="match status" value="1"/>
</dbReference>
<proteinExistence type="predicted"/>
<feature type="domain" description="DUF559" evidence="1">
    <location>
        <begin position="4"/>
        <end position="107"/>
    </location>
</feature>
<dbReference type="Gene3D" id="3.40.960.10">
    <property type="entry name" value="VSR Endonuclease"/>
    <property type="match status" value="1"/>
</dbReference>
<reference evidence="2 3" key="1">
    <citation type="submission" date="2020-09" db="EMBL/GenBank/DDBJ databases">
        <title>Pseudoxanthomonas sp. CAU 1598 isolated from sand of Yaerae Beach.</title>
        <authorList>
            <person name="Kim W."/>
        </authorList>
    </citation>
    <scope>NUCLEOTIDE SEQUENCE [LARGE SCALE GENOMIC DNA]</scope>
    <source>
        <strain evidence="2 3">CAU 1598</strain>
    </source>
</reference>
<protein>
    <submittedName>
        <fullName evidence="2">DUF559 domain-containing protein</fullName>
    </submittedName>
</protein>